<reference evidence="2" key="1">
    <citation type="submission" date="2020-10" db="EMBL/GenBank/DDBJ databases">
        <title>Chromosome-scale genome assembly of the Allis shad, Alosa alosa.</title>
        <authorList>
            <person name="Margot Z."/>
            <person name="Christophe K."/>
            <person name="Cabau C."/>
            <person name="Louis A."/>
            <person name="Berthelot C."/>
            <person name="Parey E."/>
            <person name="Roest Crollius H."/>
            <person name="Montfort J."/>
            <person name="Robinson-Rechavi M."/>
            <person name="Bucao C."/>
            <person name="Bouchez O."/>
            <person name="Gislard M."/>
            <person name="Lluch J."/>
            <person name="Milhes M."/>
            <person name="Lampietro C."/>
            <person name="Lopez Roques C."/>
            <person name="Donnadieu C."/>
            <person name="Braasch I."/>
            <person name="Desvignes T."/>
            <person name="Postlethwait J."/>
            <person name="Bobe J."/>
            <person name="Guiguen Y."/>
        </authorList>
    </citation>
    <scope>NUCLEOTIDE SEQUENCE</scope>
    <source>
        <strain evidence="2">M-15738</strain>
        <tissue evidence="2">Blood</tissue>
    </source>
</reference>
<name>A0AAV6FHU7_9TELE</name>
<dbReference type="Proteomes" id="UP000823561">
    <property type="component" value="Chromosome 22"/>
</dbReference>
<feature type="region of interest" description="Disordered" evidence="1">
    <location>
        <begin position="1"/>
        <end position="69"/>
    </location>
</feature>
<evidence type="ECO:0008006" key="4">
    <source>
        <dbReference type="Google" id="ProtNLM"/>
    </source>
</evidence>
<dbReference type="AlphaFoldDB" id="A0AAV6FHU7"/>
<organism evidence="2 3">
    <name type="scientific">Alosa alosa</name>
    <name type="common">allis shad</name>
    <dbReference type="NCBI Taxonomy" id="278164"/>
    <lineage>
        <taxon>Eukaryota</taxon>
        <taxon>Metazoa</taxon>
        <taxon>Chordata</taxon>
        <taxon>Craniata</taxon>
        <taxon>Vertebrata</taxon>
        <taxon>Euteleostomi</taxon>
        <taxon>Actinopterygii</taxon>
        <taxon>Neopterygii</taxon>
        <taxon>Teleostei</taxon>
        <taxon>Clupei</taxon>
        <taxon>Clupeiformes</taxon>
        <taxon>Clupeoidei</taxon>
        <taxon>Clupeidae</taxon>
        <taxon>Alosa</taxon>
    </lineage>
</organism>
<protein>
    <recommendedName>
        <fullName evidence="4">Arginine vasotocin receptor</fullName>
    </recommendedName>
</protein>
<proteinExistence type="predicted"/>
<dbReference type="EMBL" id="JADWDJ010000022">
    <property type="protein sequence ID" value="KAG5262348.1"/>
    <property type="molecule type" value="Genomic_DNA"/>
</dbReference>
<evidence type="ECO:0000313" key="2">
    <source>
        <dbReference type="EMBL" id="KAG5262348.1"/>
    </source>
</evidence>
<keyword evidence="3" id="KW-1185">Reference proteome</keyword>
<evidence type="ECO:0000313" key="3">
    <source>
        <dbReference type="Proteomes" id="UP000823561"/>
    </source>
</evidence>
<gene>
    <name evidence="2" type="ORF">AALO_G00274210</name>
</gene>
<comment type="caution">
    <text evidence="2">The sequence shown here is derived from an EMBL/GenBank/DDBJ whole genome shotgun (WGS) entry which is preliminary data.</text>
</comment>
<evidence type="ECO:0000256" key="1">
    <source>
        <dbReference type="SAM" id="MobiDB-lite"/>
    </source>
</evidence>
<accession>A0AAV6FHU7</accession>
<feature type="compositionally biased region" description="Polar residues" evidence="1">
    <location>
        <begin position="48"/>
        <end position="69"/>
    </location>
</feature>
<sequence length="69" mass="7301">MHGAGQTVARDVLKGVHRWSRGWASGGGVQQGTRESSDACHINRRKGTSASSPRGLTQQQDSPSPCQQG</sequence>